<comment type="caution">
    <text evidence="2">The sequence shown here is derived from an EMBL/GenBank/DDBJ whole genome shotgun (WGS) entry which is preliminary data.</text>
</comment>
<sequence>MPDQTLTHLAMLLDRSGSMQTIKQATEQGFDLFLAEQRDAPGRCTVTLAQFDNEYEEVYTDLDVREVPPLDLRPRGMTALLDSIGRLVQTTALRIAQLPEDQRPGAVIVGIMTDGLENASKEYTHAAIKALVTEREEQFGWTFLYMGANQDAIEVGTSLGVKRERSLTYDAANVDQAYAATSRSMAGMRTAMAAGAPPAAARDQHAVYTEADRAAAGRRATDRPRSARPAPQPPVAAPTGTKDDPFDEYHLLQHLRSVVVSGSATLADIGTYGGRPVVWATLRGVPVSLNADTSRAALVQLVETSAHGPLPWGVIANRAGRLDKVTFRPGERVRGFYCYTSDVQAAAGPLGSVAVAR</sequence>
<name>A0A4Y4DWD6_CELCE</name>
<organism evidence="2 3">
    <name type="scientific">Cellulosimicrobium cellulans</name>
    <name type="common">Arthrobacter luteus</name>
    <dbReference type="NCBI Taxonomy" id="1710"/>
    <lineage>
        <taxon>Bacteria</taxon>
        <taxon>Bacillati</taxon>
        <taxon>Actinomycetota</taxon>
        <taxon>Actinomycetes</taxon>
        <taxon>Micrococcales</taxon>
        <taxon>Promicromonosporaceae</taxon>
        <taxon>Cellulosimicrobium</taxon>
    </lineage>
</organism>
<dbReference type="SUPFAM" id="SSF53300">
    <property type="entry name" value="vWA-like"/>
    <property type="match status" value="1"/>
</dbReference>
<protein>
    <recommendedName>
        <fullName evidence="4">VWA domain-containing protein</fullName>
    </recommendedName>
</protein>
<evidence type="ECO:0000313" key="2">
    <source>
        <dbReference type="EMBL" id="GED09356.1"/>
    </source>
</evidence>
<accession>A0A4Y4DWD6</accession>
<reference evidence="2 3" key="1">
    <citation type="submission" date="2019-06" db="EMBL/GenBank/DDBJ databases">
        <title>Whole genome shotgun sequence of Cellulosimicrobium cellulans NBRC 15516.</title>
        <authorList>
            <person name="Hosoyama A."/>
            <person name="Uohara A."/>
            <person name="Ohji S."/>
            <person name="Ichikawa N."/>
        </authorList>
    </citation>
    <scope>NUCLEOTIDE SEQUENCE [LARGE SCALE GENOMIC DNA]</scope>
    <source>
        <strain evidence="2 3">NBRC 15516</strain>
    </source>
</reference>
<dbReference type="Proteomes" id="UP000316659">
    <property type="component" value="Unassembled WGS sequence"/>
</dbReference>
<evidence type="ECO:0000313" key="3">
    <source>
        <dbReference type="Proteomes" id="UP000316659"/>
    </source>
</evidence>
<evidence type="ECO:0008006" key="4">
    <source>
        <dbReference type="Google" id="ProtNLM"/>
    </source>
</evidence>
<feature type="region of interest" description="Disordered" evidence="1">
    <location>
        <begin position="212"/>
        <end position="244"/>
    </location>
</feature>
<dbReference type="RefSeq" id="WP_174774895.1">
    <property type="nucleotide sequence ID" value="NZ_BJNZ01000006.1"/>
</dbReference>
<gene>
    <name evidence="2" type="ORF">CCE02nite_13550</name>
</gene>
<evidence type="ECO:0000256" key="1">
    <source>
        <dbReference type="SAM" id="MobiDB-lite"/>
    </source>
</evidence>
<proteinExistence type="predicted"/>
<dbReference type="AlphaFoldDB" id="A0A4Y4DWD6"/>
<dbReference type="InterPro" id="IPR036465">
    <property type="entry name" value="vWFA_dom_sf"/>
</dbReference>
<dbReference type="EMBL" id="BJNZ01000006">
    <property type="protein sequence ID" value="GED09356.1"/>
    <property type="molecule type" value="Genomic_DNA"/>
</dbReference>
<feature type="compositionally biased region" description="Basic and acidic residues" evidence="1">
    <location>
        <begin position="212"/>
        <end position="225"/>
    </location>
</feature>